<evidence type="ECO:0000256" key="1">
    <source>
        <dbReference type="SAM" id="Phobius"/>
    </source>
</evidence>
<dbReference type="InterPro" id="IPR000182">
    <property type="entry name" value="GNAT_dom"/>
</dbReference>
<protein>
    <submittedName>
        <fullName evidence="3">GNAT family N-acetyltransferase</fullName>
    </submittedName>
</protein>
<dbReference type="PROSITE" id="PS51186">
    <property type="entry name" value="GNAT"/>
    <property type="match status" value="1"/>
</dbReference>
<name>A0A3R5QYP9_9CLOT</name>
<evidence type="ECO:0000313" key="3">
    <source>
        <dbReference type="EMBL" id="QAA35351.1"/>
    </source>
</evidence>
<organism evidence="3 4">
    <name type="scientific">Clostridium manihotivorum</name>
    <dbReference type="NCBI Taxonomy" id="2320868"/>
    <lineage>
        <taxon>Bacteria</taxon>
        <taxon>Bacillati</taxon>
        <taxon>Bacillota</taxon>
        <taxon>Clostridia</taxon>
        <taxon>Eubacteriales</taxon>
        <taxon>Clostridiaceae</taxon>
        <taxon>Clostridium</taxon>
    </lineage>
</organism>
<feature type="domain" description="N-acetyltransferase" evidence="2">
    <location>
        <begin position="1"/>
        <end position="125"/>
    </location>
</feature>
<keyword evidence="1" id="KW-0812">Transmembrane</keyword>
<proteinExistence type="predicted"/>
<dbReference type="KEGG" id="cmah:C1I91_19440"/>
<dbReference type="SUPFAM" id="SSF55729">
    <property type="entry name" value="Acyl-CoA N-acyltransferases (Nat)"/>
    <property type="match status" value="1"/>
</dbReference>
<accession>A0A3R5QYP9</accession>
<dbReference type="Proteomes" id="UP000286268">
    <property type="component" value="Chromosome"/>
</dbReference>
<dbReference type="GO" id="GO:0016747">
    <property type="term" value="F:acyltransferase activity, transferring groups other than amino-acyl groups"/>
    <property type="evidence" value="ECO:0007669"/>
    <property type="project" value="InterPro"/>
</dbReference>
<dbReference type="CDD" id="cd04301">
    <property type="entry name" value="NAT_SF"/>
    <property type="match status" value="1"/>
</dbReference>
<dbReference type="Gene3D" id="3.40.630.30">
    <property type="match status" value="1"/>
</dbReference>
<keyword evidence="4" id="KW-1185">Reference proteome</keyword>
<sequence length="125" mass="14736">MKQLRNDLDEEKYLSLLEHMKKEGYKMFALYYEDAIVAVAGVITLTNLYYGKHVWVNDLVTDSKQRSKNYGQRLLDFISQWAKENGCEVVALSSGLQRTEAHKFYEYKMGFDKTSYVFKKQIKQK</sequence>
<keyword evidence="1" id="KW-1133">Transmembrane helix</keyword>
<evidence type="ECO:0000259" key="2">
    <source>
        <dbReference type="PROSITE" id="PS51186"/>
    </source>
</evidence>
<dbReference type="EMBL" id="CP025746">
    <property type="protein sequence ID" value="QAA35351.1"/>
    <property type="molecule type" value="Genomic_DNA"/>
</dbReference>
<gene>
    <name evidence="3" type="ORF">C1I91_19440</name>
</gene>
<dbReference type="AlphaFoldDB" id="A0A3R5QYP9"/>
<dbReference type="InterPro" id="IPR016181">
    <property type="entry name" value="Acyl_CoA_acyltransferase"/>
</dbReference>
<feature type="transmembrane region" description="Helical" evidence="1">
    <location>
        <begin position="30"/>
        <end position="50"/>
    </location>
</feature>
<reference evidence="3 4" key="1">
    <citation type="submission" date="2018-01" db="EMBL/GenBank/DDBJ databases">
        <title>Genome Sequencing and Assembly of Anaerobacter polyendosporus strain CT4.</title>
        <authorList>
            <person name="Tachaapaikoon C."/>
            <person name="Sutheeworapong S."/>
            <person name="Jenjaroenpun P."/>
            <person name="Wongsurawat T."/>
            <person name="Nookeaw I."/>
            <person name="Cheawchanlertfa P."/>
            <person name="Kosugi A."/>
            <person name="Cheevadhanarak S."/>
            <person name="Ratanakhanokchai K."/>
        </authorList>
    </citation>
    <scope>NUCLEOTIDE SEQUENCE [LARGE SCALE GENOMIC DNA]</scope>
    <source>
        <strain evidence="3 4">CT4</strain>
    </source>
</reference>
<dbReference type="Pfam" id="PF00583">
    <property type="entry name" value="Acetyltransf_1"/>
    <property type="match status" value="1"/>
</dbReference>
<keyword evidence="1" id="KW-0472">Membrane</keyword>
<keyword evidence="3" id="KW-0808">Transferase</keyword>
<evidence type="ECO:0000313" key="4">
    <source>
        <dbReference type="Proteomes" id="UP000286268"/>
    </source>
</evidence>
<dbReference type="OrthoDB" id="9805924at2"/>